<keyword evidence="3 9" id="KW-0813">Transport</keyword>
<dbReference type="Pfam" id="PF00153">
    <property type="entry name" value="Mito_carr"/>
    <property type="match status" value="3"/>
</dbReference>
<keyword evidence="6 10" id="KW-1133">Transmembrane helix</keyword>
<name>A0A7S4NSA1_GUITH</name>
<accession>A0A7S4NSA1</accession>
<dbReference type="SUPFAM" id="SSF103506">
    <property type="entry name" value="Mitochondrial carrier"/>
    <property type="match status" value="1"/>
</dbReference>
<sequence length="390" mass="42828">MLGPCSWSDVKSVQREFCNKDHHKLFACWVDLKSCGGFCKPFERKICKLSGPNTRTRGGKPSCMSAKDPGSTHANLWLRPTSYIPPVLFLMLVYTILSSPSSPQFLVVFALSSSAAMMAELLTFPCDAIKARTQLGPSDRNAHPPPGMMDTFSSIPTLYFGIRAGLLRTLPYSGLRMVLYRTIRDLAQATASESLSLLALAGLAMLSGAVAQFIVSPLDLFKIRMQADGRRVKMGLKPVYHGLWDIMTSVPKQEGFKKLWAGSTPNVIRACCVNIGDQAVYDVAKRTSNELFGQGVLAQILASAITGVSVSVLACPADTIRSKLMNNGPSSPQPLHKSFRDCVVSTWRSGGITAFYRALIPMYMREAPYYLIMWNTLELLNHFRKVAVGS</sequence>
<evidence type="ECO:0000313" key="11">
    <source>
        <dbReference type="EMBL" id="CAE2305554.1"/>
    </source>
</evidence>
<evidence type="ECO:0000256" key="2">
    <source>
        <dbReference type="ARBA" id="ARBA00006375"/>
    </source>
</evidence>
<evidence type="ECO:0000256" key="9">
    <source>
        <dbReference type="RuleBase" id="RU000488"/>
    </source>
</evidence>
<gene>
    <name evidence="11" type="ORF">GTHE00462_LOCUS18393</name>
</gene>
<keyword evidence="7 8" id="KW-0472">Membrane</keyword>
<dbReference type="InterPro" id="IPR050391">
    <property type="entry name" value="Mito_Metabolite_Transporter"/>
</dbReference>
<evidence type="ECO:0000256" key="1">
    <source>
        <dbReference type="ARBA" id="ARBA00004141"/>
    </source>
</evidence>
<evidence type="ECO:0000256" key="5">
    <source>
        <dbReference type="ARBA" id="ARBA00022737"/>
    </source>
</evidence>
<dbReference type="EMBL" id="HBKN01023461">
    <property type="protein sequence ID" value="CAE2305554.1"/>
    <property type="molecule type" value="Transcribed_RNA"/>
</dbReference>
<dbReference type="GO" id="GO:0016020">
    <property type="term" value="C:membrane"/>
    <property type="evidence" value="ECO:0007669"/>
    <property type="project" value="UniProtKB-SubCell"/>
</dbReference>
<evidence type="ECO:0000256" key="8">
    <source>
        <dbReference type="PROSITE-ProRule" id="PRU00282"/>
    </source>
</evidence>
<dbReference type="PROSITE" id="PS50920">
    <property type="entry name" value="SOLCAR"/>
    <property type="match status" value="3"/>
</dbReference>
<dbReference type="InterPro" id="IPR023395">
    <property type="entry name" value="MCP_dom_sf"/>
</dbReference>
<evidence type="ECO:0000256" key="10">
    <source>
        <dbReference type="SAM" id="Phobius"/>
    </source>
</evidence>
<dbReference type="AlphaFoldDB" id="A0A7S4NSA1"/>
<comment type="similarity">
    <text evidence="2 9">Belongs to the mitochondrial carrier (TC 2.A.29) family.</text>
</comment>
<organism evidence="11">
    <name type="scientific">Guillardia theta</name>
    <name type="common">Cryptophyte</name>
    <name type="synonym">Cryptomonas phi</name>
    <dbReference type="NCBI Taxonomy" id="55529"/>
    <lineage>
        <taxon>Eukaryota</taxon>
        <taxon>Cryptophyceae</taxon>
        <taxon>Pyrenomonadales</taxon>
        <taxon>Geminigeraceae</taxon>
        <taxon>Guillardia</taxon>
    </lineage>
</organism>
<keyword evidence="5" id="KW-0677">Repeat</keyword>
<feature type="repeat" description="Solcar" evidence="8">
    <location>
        <begin position="294"/>
        <end position="383"/>
    </location>
</feature>
<feature type="transmembrane region" description="Helical" evidence="10">
    <location>
        <begin position="194"/>
        <end position="215"/>
    </location>
</feature>
<protein>
    <submittedName>
        <fullName evidence="11">Uncharacterized protein</fullName>
    </submittedName>
</protein>
<evidence type="ECO:0000256" key="3">
    <source>
        <dbReference type="ARBA" id="ARBA00022448"/>
    </source>
</evidence>
<comment type="subcellular location">
    <subcellularLocation>
        <location evidence="1">Membrane</location>
        <topology evidence="1">Multi-pass membrane protein</topology>
    </subcellularLocation>
</comment>
<dbReference type="PANTHER" id="PTHR45618">
    <property type="entry name" value="MITOCHONDRIAL DICARBOXYLATE CARRIER-RELATED"/>
    <property type="match status" value="1"/>
</dbReference>
<dbReference type="Gene3D" id="1.50.40.10">
    <property type="entry name" value="Mitochondrial carrier domain"/>
    <property type="match status" value="1"/>
</dbReference>
<evidence type="ECO:0000256" key="6">
    <source>
        <dbReference type="ARBA" id="ARBA00022989"/>
    </source>
</evidence>
<keyword evidence="4 8" id="KW-0812">Transmembrane</keyword>
<feature type="repeat" description="Solcar" evidence="8">
    <location>
        <begin position="103"/>
        <end position="186"/>
    </location>
</feature>
<reference evidence="11" key="1">
    <citation type="submission" date="2021-01" db="EMBL/GenBank/DDBJ databases">
        <authorList>
            <person name="Corre E."/>
            <person name="Pelletier E."/>
            <person name="Niang G."/>
            <person name="Scheremetjew M."/>
            <person name="Finn R."/>
            <person name="Kale V."/>
            <person name="Holt S."/>
            <person name="Cochrane G."/>
            <person name="Meng A."/>
            <person name="Brown T."/>
            <person name="Cohen L."/>
        </authorList>
    </citation>
    <scope>NUCLEOTIDE SEQUENCE</scope>
    <source>
        <strain evidence="11">CCMP 2712</strain>
    </source>
</reference>
<feature type="repeat" description="Solcar" evidence="8">
    <location>
        <begin position="195"/>
        <end position="287"/>
    </location>
</feature>
<evidence type="ECO:0000256" key="7">
    <source>
        <dbReference type="ARBA" id="ARBA00023136"/>
    </source>
</evidence>
<evidence type="ECO:0000256" key="4">
    <source>
        <dbReference type="ARBA" id="ARBA00022692"/>
    </source>
</evidence>
<proteinExistence type="inferred from homology"/>
<dbReference type="InterPro" id="IPR018108">
    <property type="entry name" value="MCP_transmembrane"/>
</dbReference>